<evidence type="ECO:0008006" key="3">
    <source>
        <dbReference type="Google" id="ProtNLM"/>
    </source>
</evidence>
<gene>
    <name evidence="1" type="ORF">H4B97_07515</name>
</gene>
<dbReference type="Proteomes" id="UP000590738">
    <property type="component" value="Unassembled WGS sequence"/>
</dbReference>
<dbReference type="EMBL" id="JACGCZ010000009">
    <property type="protein sequence ID" value="MBA6142321.1"/>
    <property type="molecule type" value="Genomic_DNA"/>
</dbReference>
<dbReference type="InterPro" id="IPR025153">
    <property type="entry name" value="Ead_Ea22"/>
</dbReference>
<sequence>MDTNKMTVDKEQLKSLAEASLTGDWYEAGDLRYEDRRTGDIHGLHHDDDRFIAAAGPATVLALLAEVEQLRDSHEQVCTNYNRVSFTSEERGKQIEQLKAENEMLRKSIAGKVVCDLELFEDLRDSAAAEADQHRQSMGSYRPQRQEVLDHTVSRCDLLIAAAKEVSHG</sequence>
<accession>A0A7W2LK06</accession>
<comment type="caution">
    <text evidence="1">The sequence shown here is derived from an EMBL/GenBank/DDBJ whole genome shotgun (WGS) entry which is preliminary data.</text>
</comment>
<evidence type="ECO:0000313" key="2">
    <source>
        <dbReference type="Proteomes" id="UP000590738"/>
    </source>
</evidence>
<dbReference type="AlphaFoldDB" id="A0A7W2LK06"/>
<reference evidence="1 2" key="1">
    <citation type="submission" date="2020-07" db="EMBL/GenBank/DDBJ databases">
        <title>Diversity of carbapenemase encoding genes among Pseudomonas putida group clinical isolates in a tertiary Brazilian hospital.</title>
        <authorList>
            <person name="Alberto-Lei F."/>
            <person name="Nodari C.S."/>
            <person name="Streling A.P."/>
            <person name="Paulino J.T."/>
            <person name="Bessa-Neto F.O."/>
            <person name="Cayo R."/>
            <person name="Gales A.C."/>
        </authorList>
    </citation>
    <scope>NUCLEOTIDE SEQUENCE [LARGE SCALE GENOMIC DNA]</scope>
    <source>
        <strain evidence="1 2">12273</strain>
    </source>
</reference>
<organism evidence="1 2">
    <name type="scientific">Pseudomonas juntendi</name>
    <dbReference type="NCBI Taxonomy" id="2666183"/>
    <lineage>
        <taxon>Bacteria</taxon>
        <taxon>Pseudomonadati</taxon>
        <taxon>Pseudomonadota</taxon>
        <taxon>Gammaproteobacteria</taxon>
        <taxon>Pseudomonadales</taxon>
        <taxon>Pseudomonadaceae</taxon>
        <taxon>Pseudomonas</taxon>
    </lineage>
</organism>
<proteinExistence type="predicted"/>
<protein>
    <recommendedName>
        <fullName evidence="3">Ead/Ea22-like family protein</fullName>
    </recommendedName>
</protein>
<evidence type="ECO:0000313" key="1">
    <source>
        <dbReference type="EMBL" id="MBA6142321.1"/>
    </source>
</evidence>
<dbReference type="Pfam" id="PF13935">
    <property type="entry name" value="Ead_Ea22"/>
    <property type="match status" value="1"/>
</dbReference>
<name>A0A7W2LK06_9PSED</name>
<dbReference type="RefSeq" id="WP_182333832.1">
    <property type="nucleotide sequence ID" value="NZ_JACGCZ010000009.1"/>
</dbReference>